<accession>A0A0F9BNV1</accession>
<feature type="non-terminal residue" evidence="1">
    <location>
        <position position="165"/>
    </location>
</feature>
<protein>
    <recommendedName>
        <fullName evidence="2">HNH domain-containing protein</fullName>
    </recommendedName>
</protein>
<dbReference type="EMBL" id="LAZR01036936">
    <property type="protein sequence ID" value="KKL23540.1"/>
    <property type="molecule type" value="Genomic_DNA"/>
</dbReference>
<gene>
    <name evidence="1" type="ORF">LCGC14_2424370</name>
</gene>
<dbReference type="AlphaFoldDB" id="A0A0F9BNV1"/>
<evidence type="ECO:0008006" key="2">
    <source>
        <dbReference type="Google" id="ProtNLM"/>
    </source>
</evidence>
<reference evidence="1" key="1">
    <citation type="journal article" date="2015" name="Nature">
        <title>Complex archaea that bridge the gap between prokaryotes and eukaryotes.</title>
        <authorList>
            <person name="Spang A."/>
            <person name="Saw J.H."/>
            <person name="Jorgensen S.L."/>
            <person name="Zaremba-Niedzwiedzka K."/>
            <person name="Martijn J."/>
            <person name="Lind A.E."/>
            <person name="van Eijk R."/>
            <person name="Schleper C."/>
            <person name="Guy L."/>
            <person name="Ettema T.J."/>
        </authorList>
    </citation>
    <scope>NUCLEOTIDE SEQUENCE</scope>
</reference>
<sequence>MANERDGFNKSVIEVLAKRAAYICSNSACKTLTIGPSPEVVDTFDYIGKAAHITAAARGGPRFNSSMTSEERKSIDNGIFLCSNCAEMVDKNNGADYPVELLQKWKSTHDSWVRDNLNKRKPEHAPPAPTFNVISTNQSGGITAGVVHMRPQPRKLDIWNFSKIQ</sequence>
<comment type="caution">
    <text evidence="1">The sequence shown here is derived from an EMBL/GenBank/DDBJ whole genome shotgun (WGS) entry which is preliminary data.</text>
</comment>
<proteinExistence type="predicted"/>
<evidence type="ECO:0000313" key="1">
    <source>
        <dbReference type="EMBL" id="KKL23540.1"/>
    </source>
</evidence>
<name>A0A0F9BNV1_9ZZZZ</name>
<organism evidence="1">
    <name type="scientific">marine sediment metagenome</name>
    <dbReference type="NCBI Taxonomy" id="412755"/>
    <lineage>
        <taxon>unclassified sequences</taxon>
        <taxon>metagenomes</taxon>
        <taxon>ecological metagenomes</taxon>
    </lineage>
</organism>